<keyword evidence="1" id="KW-1133">Transmembrane helix</keyword>
<proteinExistence type="predicted"/>
<dbReference type="InterPro" id="IPR008620">
    <property type="entry name" value="FixH"/>
</dbReference>
<reference evidence="3" key="1">
    <citation type="submission" date="2012-11" db="EMBL/GenBank/DDBJ databases">
        <authorList>
            <person name="Singh A."/>
            <person name="Pinnaka A.K."/>
            <person name="Vaidya B."/>
        </authorList>
    </citation>
    <scope>NUCLEOTIDE SEQUENCE [LARGE SCALE GENOMIC DNA]</scope>
    <source>
        <strain evidence="3">AK23</strain>
    </source>
</reference>
<dbReference type="STRING" id="1229521.D791_00525"/>
<reference evidence="2 3" key="2">
    <citation type="journal article" date="2015" name="Syst. Appl. Microbiol.">
        <title>Nitrincola nitratireducens sp. nov. isolated from a haloalkaline crater lake.</title>
        <authorList>
            <person name="Singh A."/>
            <person name="Vaidya B."/>
            <person name="Tanuku N.R."/>
            <person name="Pinnaka A.K."/>
        </authorList>
    </citation>
    <scope>NUCLEOTIDE SEQUENCE [LARGE SCALE GENOMIC DNA]</scope>
    <source>
        <strain evidence="2 3">AK23</strain>
    </source>
</reference>
<keyword evidence="3" id="KW-1185">Reference proteome</keyword>
<organism evidence="2 3">
    <name type="scientific">Nitrincola nitratireducens</name>
    <dbReference type="NCBI Taxonomy" id="1229521"/>
    <lineage>
        <taxon>Bacteria</taxon>
        <taxon>Pseudomonadati</taxon>
        <taxon>Pseudomonadota</taxon>
        <taxon>Gammaproteobacteria</taxon>
        <taxon>Oceanospirillales</taxon>
        <taxon>Oceanospirillaceae</taxon>
        <taxon>Nitrincola</taxon>
    </lineage>
</organism>
<dbReference type="Proteomes" id="UP000019464">
    <property type="component" value="Unassembled WGS sequence"/>
</dbReference>
<sequence>MSQQSTPTSPWYKQPWLWFVLSPIIAAMTVGFIMLSVAIGQQKIDPPLDRESKRDGRGYVLDTSHLDNAEARGISATLILDELTGQALVNVEGDLEDELSMIELHVKVGANQQRDHVIKLNRVGNLNSFNGNMDKLIATRSTFILIPELGDWHLRQDAYPPFDEKTIVFQP</sequence>
<gene>
    <name evidence="2" type="ORF">D791_00525</name>
</gene>
<keyword evidence="1" id="KW-0812">Transmembrane</keyword>
<comment type="caution">
    <text evidence="2">The sequence shown here is derived from an EMBL/GenBank/DDBJ whole genome shotgun (WGS) entry which is preliminary data.</text>
</comment>
<dbReference type="AlphaFoldDB" id="W9VAU2"/>
<dbReference type="Pfam" id="PF05751">
    <property type="entry name" value="FixH"/>
    <property type="match status" value="1"/>
</dbReference>
<evidence type="ECO:0000256" key="1">
    <source>
        <dbReference type="SAM" id="Phobius"/>
    </source>
</evidence>
<feature type="transmembrane region" description="Helical" evidence="1">
    <location>
        <begin position="16"/>
        <end position="40"/>
    </location>
</feature>
<dbReference type="OrthoDB" id="5295180at2"/>
<evidence type="ECO:0000313" key="2">
    <source>
        <dbReference type="EMBL" id="EXJ13172.1"/>
    </source>
</evidence>
<accession>W9VAU2</accession>
<dbReference type="EMBL" id="AONB01000001">
    <property type="protein sequence ID" value="EXJ13172.1"/>
    <property type="molecule type" value="Genomic_DNA"/>
</dbReference>
<evidence type="ECO:0008006" key="4">
    <source>
        <dbReference type="Google" id="ProtNLM"/>
    </source>
</evidence>
<keyword evidence="1" id="KW-0472">Membrane</keyword>
<dbReference type="RefSeq" id="WP_036507180.1">
    <property type="nucleotide sequence ID" value="NZ_AONB01000001.1"/>
</dbReference>
<protein>
    <recommendedName>
        <fullName evidence="4">FixH</fullName>
    </recommendedName>
</protein>
<name>W9VAU2_9GAMM</name>
<evidence type="ECO:0000313" key="3">
    <source>
        <dbReference type="Proteomes" id="UP000019464"/>
    </source>
</evidence>